<dbReference type="PRINTS" id="PR00237">
    <property type="entry name" value="GPCRRHODOPSN"/>
</dbReference>
<feature type="transmembrane region" description="Helical" evidence="7">
    <location>
        <begin position="595"/>
        <end position="621"/>
    </location>
</feature>
<gene>
    <name evidence="9" type="ORF">PEVE_00021205</name>
</gene>
<keyword evidence="10" id="KW-1185">Reference proteome</keyword>
<evidence type="ECO:0000256" key="4">
    <source>
        <dbReference type="ARBA" id="ARBA00022989"/>
    </source>
</evidence>
<evidence type="ECO:0000256" key="3">
    <source>
        <dbReference type="ARBA" id="ARBA00022692"/>
    </source>
</evidence>
<dbReference type="InterPro" id="IPR000276">
    <property type="entry name" value="GPCR_Rhodpsn"/>
</dbReference>
<keyword evidence="5 7" id="KW-0472">Membrane</keyword>
<accession>A0ABN8M884</accession>
<keyword evidence="3 6" id="KW-0812">Transmembrane</keyword>
<evidence type="ECO:0000256" key="6">
    <source>
        <dbReference type="RuleBase" id="RU000688"/>
    </source>
</evidence>
<dbReference type="PROSITE" id="PS00237">
    <property type="entry name" value="G_PROTEIN_RECEP_F1_1"/>
    <property type="match status" value="2"/>
</dbReference>
<name>A0ABN8M884_9CNID</name>
<keyword evidence="6" id="KW-0807">Transducer</keyword>
<sequence>MVLNIITIQALRKISSFPKPLKTLLLSLAVSDLGVGLVVHPLYIVLLVMNMKQNTNNRIYIMVYKANFISGYLLCVASFLGIIALTVDRFLAIHLHLRYKELVNHRRVVSVVISVWVLCLCFSLFALNRVLENVLSIIYATIGAVCLTTTGLIYCKIYLIVRHHTNQIHALQLQPVGQNQNKELANAARLKKTALATFYVYVVFVVCFLPFICVNAAYQIYGESELRLHLLYYSTTLMCLNSSLNPLVYCWKIRHWRVYRQLRNCVKCVHLTLVNCVFNAFLCLTTIVLNIITIQALRKTSSSPKTLKTLLLSLAVSDLGVGLLVQLLYVAILVMNIEENSNNTAYYSVYKAEIFDGTLIFQQSSMISIGRHVGGHTLALQHGGQTSFCLHLVKLLIMCCKRYPIIFSTFALKFKCKICVQKAVIRNFQNHILVTLNHITFIFMKTMSHDLLVQMAYCLRRRKRISGEYLVSLVKNYFQHQSLFAEFLKSSTQLLKLKTVLSIHYIIITFFLAFIISSKTPIAFKFFLREFLVFRRLDIQHCLVSGQFQDYQNFYSTFVANCFFNVFLLFTALVLNIITIQALRKISWFPKPLKTLLLSLAISDLGVGLLVHPVYIAGLIINIEQSANKRLLYTVYTAQRLFGYLLCAASLLGITALTVDRFLAIHLHLRYQELVTHKRVVAVVISVWV</sequence>
<feature type="transmembrane region" description="Helical" evidence="7">
    <location>
        <begin position="21"/>
        <end position="49"/>
    </location>
</feature>
<dbReference type="SUPFAM" id="SSF81321">
    <property type="entry name" value="Family A G protein-coupled receptor-like"/>
    <property type="match status" value="2"/>
</dbReference>
<evidence type="ECO:0000313" key="10">
    <source>
        <dbReference type="Proteomes" id="UP001159427"/>
    </source>
</evidence>
<organism evidence="9 10">
    <name type="scientific">Porites evermanni</name>
    <dbReference type="NCBI Taxonomy" id="104178"/>
    <lineage>
        <taxon>Eukaryota</taxon>
        <taxon>Metazoa</taxon>
        <taxon>Cnidaria</taxon>
        <taxon>Anthozoa</taxon>
        <taxon>Hexacorallia</taxon>
        <taxon>Scleractinia</taxon>
        <taxon>Fungiina</taxon>
        <taxon>Poritidae</taxon>
        <taxon>Porites</taxon>
    </lineage>
</organism>
<dbReference type="EMBL" id="CALNXI010000284">
    <property type="protein sequence ID" value="CAH3024001.1"/>
    <property type="molecule type" value="Genomic_DNA"/>
</dbReference>
<evidence type="ECO:0000259" key="8">
    <source>
        <dbReference type="PROSITE" id="PS50262"/>
    </source>
</evidence>
<feature type="transmembrane region" description="Helical" evidence="7">
    <location>
        <begin position="198"/>
        <end position="218"/>
    </location>
</feature>
<evidence type="ECO:0000256" key="1">
    <source>
        <dbReference type="ARBA" id="ARBA00004651"/>
    </source>
</evidence>
<dbReference type="CDD" id="cd00637">
    <property type="entry name" value="7tm_classA_rhodopsin-like"/>
    <property type="match status" value="2"/>
</dbReference>
<keyword evidence="6" id="KW-0675">Receptor</keyword>
<dbReference type="PROSITE" id="PS50262">
    <property type="entry name" value="G_PROTEIN_RECEP_F1_2"/>
    <property type="match status" value="2"/>
</dbReference>
<comment type="similarity">
    <text evidence="6">Belongs to the G-protein coupled receptor 1 family.</text>
</comment>
<keyword evidence="2" id="KW-1003">Cell membrane</keyword>
<dbReference type="Proteomes" id="UP001159427">
    <property type="component" value="Unassembled WGS sequence"/>
</dbReference>
<feature type="transmembrane region" description="Helical" evidence="7">
    <location>
        <begin position="499"/>
        <end position="517"/>
    </location>
</feature>
<reference evidence="9 10" key="1">
    <citation type="submission" date="2022-05" db="EMBL/GenBank/DDBJ databases">
        <authorList>
            <consortium name="Genoscope - CEA"/>
            <person name="William W."/>
        </authorList>
    </citation>
    <scope>NUCLEOTIDE SEQUENCE [LARGE SCALE GENOMIC DNA]</scope>
</reference>
<dbReference type="InterPro" id="IPR017452">
    <property type="entry name" value="GPCR_Rhodpsn_7TM"/>
</dbReference>
<keyword evidence="4 7" id="KW-1133">Transmembrane helix</keyword>
<evidence type="ECO:0000256" key="2">
    <source>
        <dbReference type="ARBA" id="ARBA00022475"/>
    </source>
</evidence>
<feature type="transmembrane region" description="Helical" evidence="7">
    <location>
        <begin position="230"/>
        <end position="251"/>
    </location>
</feature>
<feature type="transmembrane region" description="Helical" evidence="7">
    <location>
        <begin position="108"/>
        <end position="131"/>
    </location>
</feature>
<feature type="transmembrane region" description="Helical" evidence="7">
    <location>
        <begin position="272"/>
        <end position="297"/>
    </location>
</feature>
<feature type="transmembrane region" description="Helical" evidence="7">
    <location>
        <begin position="309"/>
        <end position="334"/>
    </location>
</feature>
<feature type="domain" description="G-protein coupled receptors family 1 profile" evidence="8">
    <location>
        <begin position="3"/>
        <end position="249"/>
    </location>
</feature>
<dbReference type="PANTHER" id="PTHR22750">
    <property type="entry name" value="G-PROTEIN COUPLED RECEPTOR"/>
    <property type="match status" value="1"/>
</dbReference>
<keyword evidence="6" id="KW-0297">G-protein coupled receptor</keyword>
<feature type="transmembrane region" description="Helical" evidence="7">
    <location>
        <begin position="69"/>
        <end position="87"/>
    </location>
</feature>
<comment type="subcellular location">
    <subcellularLocation>
        <location evidence="1">Cell membrane</location>
        <topology evidence="1">Multi-pass membrane protein</topology>
    </subcellularLocation>
</comment>
<evidence type="ECO:0000256" key="7">
    <source>
        <dbReference type="SAM" id="Phobius"/>
    </source>
</evidence>
<evidence type="ECO:0000256" key="5">
    <source>
        <dbReference type="ARBA" id="ARBA00023136"/>
    </source>
</evidence>
<protein>
    <recommendedName>
        <fullName evidence="8">G-protein coupled receptors family 1 profile domain-containing protein</fullName>
    </recommendedName>
</protein>
<feature type="transmembrane region" description="Helical" evidence="7">
    <location>
        <begin position="558"/>
        <end position="583"/>
    </location>
</feature>
<proteinExistence type="inferred from homology"/>
<evidence type="ECO:0000313" key="9">
    <source>
        <dbReference type="EMBL" id="CAH3024001.1"/>
    </source>
</evidence>
<dbReference type="Gene3D" id="1.20.1070.10">
    <property type="entry name" value="Rhodopsin 7-helix transmembrane proteins"/>
    <property type="match status" value="3"/>
</dbReference>
<comment type="caution">
    <text evidence="9">The sequence shown here is derived from an EMBL/GenBank/DDBJ whole genome shotgun (WGS) entry which is preliminary data.</text>
</comment>
<feature type="transmembrane region" description="Helical" evidence="7">
    <location>
        <begin position="137"/>
        <end position="161"/>
    </location>
</feature>
<dbReference type="Pfam" id="PF00001">
    <property type="entry name" value="7tm_1"/>
    <property type="match status" value="2"/>
</dbReference>
<feature type="transmembrane region" description="Helical" evidence="7">
    <location>
        <begin position="641"/>
        <end position="663"/>
    </location>
</feature>
<feature type="domain" description="G-protein coupled receptors family 1 profile" evidence="8">
    <location>
        <begin position="575"/>
        <end position="689"/>
    </location>
</feature>